<keyword evidence="5 13" id="KW-0812">Transmembrane</keyword>
<dbReference type="GO" id="GO:0005230">
    <property type="term" value="F:extracellular ligand-gated monoatomic ion channel activity"/>
    <property type="evidence" value="ECO:0007669"/>
    <property type="project" value="InterPro"/>
</dbReference>
<evidence type="ECO:0000256" key="8">
    <source>
        <dbReference type="ARBA" id="ARBA00023065"/>
    </source>
</evidence>
<evidence type="ECO:0000259" key="15">
    <source>
        <dbReference type="Pfam" id="PF02932"/>
    </source>
</evidence>
<dbReference type="GO" id="GO:0005254">
    <property type="term" value="F:chloride channel activity"/>
    <property type="evidence" value="ECO:0007669"/>
    <property type="project" value="UniProtKB-KW"/>
</dbReference>
<comment type="similarity">
    <text evidence="13">Belongs to the ligand-gated ion channel (TC 1.A.9) family.</text>
</comment>
<dbReference type="CDD" id="cd19049">
    <property type="entry name" value="LGIC_TM_anion"/>
    <property type="match status" value="1"/>
</dbReference>
<comment type="subcellular location">
    <subcellularLocation>
        <location evidence="2">Cell membrane</location>
    </subcellularLocation>
    <subcellularLocation>
        <location evidence="1">Membrane</location>
        <topology evidence="1">Multi-pass membrane protein</topology>
    </subcellularLocation>
</comment>
<feature type="domain" description="Neurotransmitter-gated ion-channel ligand-binding" evidence="14">
    <location>
        <begin position="12"/>
        <end position="131"/>
    </location>
</feature>
<dbReference type="InterPro" id="IPR038050">
    <property type="entry name" value="Neuro_actylchol_rec"/>
</dbReference>
<dbReference type="PRINTS" id="PR00253">
    <property type="entry name" value="GABAARECEPTR"/>
</dbReference>
<dbReference type="Pfam" id="PF02931">
    <property type="entry name" value="Neur_chan_LBD"/>
    <property type="match status" value="1"/>
</dbReference>
<evidence type="ECO:0000256" key="12">
    <source>
        <dbReference type="ARBA" id="ARBA00023303"/>
    </source>
</evidence>
<accession>A0A8K0EU96</accession>
<dbReference type="InterPro" id="IPR018000">
    <property type="entry name" value="Neurotransmitter_ion_chnl_CS"/>
</dbReference>
<keyword evidence="8 13" id="KW-0406">Ion transport</keyword>
<protein>
    <submittedName>
        <fullName evidence="16">GLRB protein</fullName>
    </submittedName>
</protein>
<dbReference type="InterPro" id="IPR006201">
    <property type="entry name" value="Neur_channel"/>
</dbReference>
<dbReference type="GO" id="GO:0004888">
    <property type="term" value="F:transmembrane signaling receptor activity"/>
    <property type="evidence" value="ECO:0007669"/>
    <property type="project" value="InterPro"/>
</dbReference>
<dbReference type="SUPFAM" id="SSF90112">
    <property type="entry name" value="Neurotransmitter-gated ion-channel transmembrane pore"/>
    <property type="match status" value="1"/>
</dbReference>
<keyword evidence="3 13" id="KW-0813">Transport</keyword>
<keyword evidence="4" id="KW-1003">Cell membrane</keyword>
<keyword evidence="17" id="KW-1185">Reference proteome</keyword>
<reference evidence="16" key="1">
    <citation type="submission" date="2022-01" db="EMBL/GenBank/DDBJ databases">
        <authorList>
            <person name="Braso-Vives M."/>
        </authorList>
    </citation>
    <scope>NUCLEOTIDE SEQUENCE</scope>
</reference>
<dbReference type="GO" id="GO:0034707">
    <property type="term" value="C:chloride channel complex"/>
    <property type="evidence" value="ECO:0007669"/>
    <property type="project" value="UniProtKB-KW"/>
</dbReference>
<gene>
    <name evidence="16" type="primary">GLRB</name>
    <name evidence="16" type="ORF">BLAG_LOCUS21799</name>
</gene>
<evidence type="ECO:0000256" key="1">
    <source>
        <dbReference type="ARBA" id="ARBA00004141"/>
    </source>
</evidence>
<dbReference type="OrthoDB" id="407674at2759"/>
<comment type="caution">
    <text evidence="13">Lacks conserved residue(s) required for the propagation of feature annotation.</text>
</comment>
<dbReference type="InterPro" id="IPR006202">
    <property type="entry name" value="Neur_chan_lig-bd"/>
</dbReference>
<keyword evidence="11" id="KW-0868">Chloride</keyword>
<evidence type="ECO:0000259" key="14">
    <source>
        <dbReference type="Pfam" id="PF02931"/>
    </source>
</evidence>
<dbReference type="InterPro" id="IPR036719">
    <property type="entry name" value="Neuro-gated_channel_TM_sf"/>
</dbReference>
<dbReference type="EMBL" id="OV696692">
    <property type="protein sequence ID" value="CAH1269044.1"/>
    <property type="molecule type" value="Genomic_DNA"/>
</dbReference>
<evidence type="ECO:0000313" key="17">
    <source>
        <dbReference type="Proteomes" id="UP000838412"/>
    </source>
</evidence>
<dbReference type="Gene3D" id="1.20.58.390">
    <property type="entry name" value="Neurotransmitter-gated ion-channel transmembrane domain"/>
    <property type="match status" value="1"/>
</dbReference>
<keyword evidence="9 13" id="KW-0472">Membrane</keyword>
<dbReference type="FunFam" id="1.20.58.390:FF:000113">
    <property type="entry name" value="Ionotropic GABA receptor subunit UNC-49Cshort"/>
    <property type="match status" value="1"/>
</dbReference>
<sequence>MVRLLPPTGDDTVNCGIYILDLGHFSERRMKYEIEFYLHCDWVDHRLAKESHMLDRANQIWFPRNDMGKPIQIWTPTVQFNMAKDVETSGEYLYGRWDGTVTKFARYTLTSKCHMMLGAYPLDVQNCALGMNLLEGGRLVWGPKTEWFLDEHKPPVVVRSSGINAQFQLVKAHAFSYVNSHTERGKNCVYAVSTCDFRALEEECLLHDCISADKLGTAKCDMCNYYGNCTSGGAEITCDAKAVDQATGLGIFTSGQIRFALVRRFNFHLIQTYGPTLTTVAMSWMSFWVNPEVVPARVSLNVVTVLTMLTQTRRVESFPEVSYVRAIDVWLFACQWFVFVSLIEYGVVHYYIRSDSKAMEKSYHVSDVSQTEGRGCCKTLTQKEKALRHDYAARVWFPVCFVLFMIGYFGYYVIDYVKYTTGAI</sequence>
<evidence type="ECO:0000256" key="2">
    <source>
        <dbReference type="ARBA" id="ARBA00004236"/>
    </source>
</evidence>
<dbReference type="Pfam" id="PF02932">
    <property type="entry name" value="Neur_chan_memb"/>
    <property type="match status" value="1"/>
</dbReference>
<keyword evidence="7 13" id="KW-1133">Transmembrane helix</keyword>
<evidence type="ECO:0000256" key="10">
    <source>
        <dbReference type="ARBA" id="ARBA00023173"/>
    </source>
</evidence>
<dbReference type="Proteomes" id="UP000838412">
    <property type="component" value="Chromosome 7"/>
</dbReference>
<evidence type="ECO:0000313" key="16">
    <source>
        <dbReference type="EMBL" id="CAH1269044.1"/>
    </source>
</evidence>
<feature type="transmembrane region" description="Helical" evidence="13">
    <location>
        <begin position="329"/>
        <end position="352"/>
    </location>
</feature>
<organism evidence="16 17">
    <name type="scientific">Branchiostoma lanceolatum</name>
    <name type="common">Common lancelet</name>
    <name type="synonym">Amphioxus lanceolatum</name>
    <dbReference type="NCBI Taxonomy" id="7740"/>
    <lineage>
        <taxon>Eukaryota</taxon>
        <taxon>Metazoa</taxon>
        <taxon>Chordata</taxon>
        <taxon>Cephalochordata</taxon>
        <taxon>Leptocardii</taxon>
        <taxon>Amphioxiformes</taxon>
        <taxon>Branchiostomatidae</taxon>
        <taxon>Branchiostoma</taxon>
    </lineage>
</organism>
<dbReference type="PRINTS" id="PR00252">
    <property type="entry name" value="NRIONCHANNEL"/>
</dbReference>
<evidence type="ECO:0000256" key="9">
    <source>
        <dbReference type="ARBA" id="ARBA00023136"/>
    </source>
</evidence>
<proteinExistence type="inferred from homology"/>
<dbReference type="AlphaFoldDB" id="A0A8K0EU96"/>
<dbReference type="PANTHER" id="PTHR18945">
    <property type="entry name" value="NEUROTRANSMITTER GATED ION CHANNEL"/>
    <property type="match status" value="1"/>
</dbReference>
<evidence type="ECO:0000256" key="11">
    <source>
        <dbReference type="ARBA" id="ARBA00023214"/>
    </source>
</evidence>
<dbReference type="Gene3D" id="2.70.170.10">
    <property type="entry name" value="Neurotransmitter-gated ion-channel ligand-binding domain"/>
    <property type="match status" value="1"/>
</dbReference>
<evidence type="ECO:0000256" key="3">
    <source>
        <dbReference type="ARBA" id="ARBA00022448"/>
    </source>
</evidence>
<keyword evidence="10" id="KW-0869">Chloride channel</keyword>
<evidence type="ECO:0000256" key="13">
    <source>
        <dbReference type="RuleBase" id="RU000687"/>
    </source>
</evidence>
<keyword evidence="12 13" id="KW-0407">Ion channel</keyword>
<keyword evidence="6" id="KW-0732">Signal</keyword>
<name>A0A8K0EU96_BRALA</name>
<dbReference type="InterPro" id="IPR006028">
    <property type="entry name" value="GABAA/Glycine_rcpt"/>
</dbReference>
<dbReference type="SUPFAM" id="SSF63712">
    <property type="entry name" value="Nicotinic receptor ligand binding domain-like"/>
    <property type="match status" value="1"/>
</dbReference>
<feature type="domain" description="Neurotransmitter-gated ion-channel transmembrane" evidence="15">
    <location>
        <begin position="272"/>
        <end position="358"/>
    </location>
</feature>
<dbReference type="InterPro" id="IPR036734">
    <property type="entry name" value="Neur_chan_lig-bd_sf"/>
</dbReference>
<dbReference type="GO" id="GO:0005886">
    <property type="term" value="C:plasma membrane"/>
    <property type="evidence" value="ECO:0007669"/>
    <property type="project" value="UniProtKB-SubCell"/>
</dbReference>
<feature type="transmembrane region" description="Helical" evidence="13">
    <location>
        <begin position="395"/>
        <end position="414"/>
    </location>
</feature>
<evidence type="ECO:0000256" key="4">
    <source>
        <dbReference type="ARBA" id="ARBA00022475"/>
    </source>
</evidence>
<evidence type="ECO:0000256" key="6">
    <source>
        <dbReference type="ARBA" id="ARBA00022729"/>
    </source>
</evidence>
<dbReference type="InterPro" id="IPR006029">
    <property type="entry name" value="Neurotrans-gated_channel_TM"/>
</dbReference>
<evidence type="ECO:0000256" key="5">
    <source>
        <dbReference type="ARBA" id="ARBA00022692"/>
    </source>
</evidence>
<dbReference type="PROSITE" id="PS00236">
    <property type="entry name" value="NEUROTR_ION_CHANNEL"/>
    <property type="match status" value="1"/>
</dbReference>
<evidence type="ECO:0000256" key="7">
    <source>
        <dbReference type="ARBA" id="ARBA00022989"/>
    </source>
</evidence>